<keyword evidence="2" id="KW-1185">Reference proteome</keyword>
<keyword evidence="1" id="KW-0489">Methyltransferase</keyword>
<accession>E8R9A3</accession>
<dbReference type="Gene3D" id="3.40.50.150">
    <property type="entry name" value="Vaccinia Virus protein VP39"/>
    <property type="match status" value="1"/>
</dbReference>
<keyword evidence="1" id="KW-0808">Transferase</keyword>
<proteinExistence type="predicted"/>
<dbReference type="SUPFAM" id="SSF53335">
    <property type="entry name" value="S-adenosyl-L-methionine-dependent methyltransferases"/>
    <property type="match status" value="1"/>
</dbReference>
<dbReference type="EMBL" id="CP002363">
    <property type="protein sequence ID" value="ADV65079.1"/>
    <property type="molecule type" value="Genomic_DNA"/>
</dbReference>
<dbReference type="HOGENOM" id="CLU_057700_0_0_2"/>
<dbReference type="GO" id="GO:0008168">
    <property type="term" value="F:methyltransferase activity"/>
    <property type="evidence" value="ECO:0007669"/>
    <property type="project" value="UniProtKB-KW"/>
</dbReference>
<dbReference type="eggNOG" id="arCOG00054">
    <property type="taxonomic scope" value="Archaea"/>
</dbReference>
<dbReference type="CDD" id="cd02440">
    <property type="entry name" value="AdoMet_MTases"/>
    <property type="match status" value="1"/>
</dbReference>
<dbReference type="InterPro" id="IPR029063">
    <property type="entry name" value="SAM-dependent_MTases_sf"/>
</dbReference>
<dbReference type="Proteomes" id="UP000001068">
    <property type="component" value="Chromosome"/>
</dbReference>
<gene>
    <name evidence="1" type="ordered locus">Desmu_0774</name>
</gene>
<reference evidence="2" key="1">
    <citation type="submission" date="2010-11" db="EMBL/GenBank/DDBJ databases">
        <title>The complete genome of Desulfurococcus mucosus DSM 2162.</title>
        <authorList>
            <consortium name="US DOE Joint Genome Institute (JGI-PGF)"/>
            <person name="Lucas S."/>
            <person name="Copeland A."/>
            <person name="Lapidus A."/>
            <person name="Bruce D."/>
            <person name="Goodwin L."/>
            <person name="Pitluck S."/>
            <person name="Kyrpides N."/>
            <person name="Mavromatis K."/>
            <person name="Pagani I."/>
            <person name="Ivanova N."/>
            <person name="Ovchinnikova G."/>
            <person name="Chertkov O."/>
            <person name="Held B."/>
            <person name="Brettin T."/>
            <person name="Detter J.C."/>
            <person name="Tapia R."/>
            <person name="Han C."/>
            <person name="Land M."/>
            <person name="Hauser L."/>
            <person name="Markowitz V."/>
            <person name="Cheng J.-F."/>
            <person name="Hugenholtz P."/>
            <person name="Woyke T."/>
            <person name="Wu D."/>
            <person name="Wirth R."/>
            <person name="Bilek Y."/>
            <person name="Hader T."/>
            <person name="Klenk H.-P."/>
            <person name="Eisen J.A."/>
        </authorList>
    </citation>
    <scope>NUCLEOTIDE SEQUENCE [LARGE SCALE GENOMIC DNA]</scope>
    <source>
        <strain evidence="2">ATCC 35584 / DSM 2162 / JCM 9187 / O7/1</strain>
    </source>
</reference>
<name>E8R9A3_DESM0</name>
<dbReference type="RefSeq" id="WP_013562301.1">
    <property type="nucleotide sequence ID" value="NC_014961.1"/>
</dbReference>
<reference evidence="1 2" key="2">
    <citation type="journal article" date="2011" name="Stand. Genomic Sci.">
        <title>Complete genome sequence of Desulfurococcus mucosus type strain (O7/1).</title>
        <authorList>
            <person name="Wirth R."/>
            <person name="Chertkov O."/>
            <person name="Held B."/>
            <person name="Lapidus A."/>
            <person name="Nolan M."/>
            <person name="Lucas S."/>
            <person name="Hammon N."/>
            <person name="Deshpande S."/>
            <person name="Cheng J.F."/>
            <person name="Tapia R."/>
            <person name="Han C."/>
            <person name="Goodwin L."/>
            <person name="Pitluck S."/>
            <person name="Liolios K."/>
            <person name="Ioanna P."/>
            <person name="Ivanova N."/>
            <person name="Mavromatis K."/>
            <person name="Mikhailova N."/>
            <person name="Pati A."/>
            <person name="Chen A."/>
            <person name="Palaniappan K."/>
            <person name="Land M."/>
            <person name="Hauser L."/>
            <person name="Chang Y.J."/>
            <person name="Jeffries C.D."/>
            <person name="Bilek Y."/>
            <person name="Hader T."/>
            <person name="Rohde M."/>
            <person name="Spring S."/>
            <person name="Sikorski J."/>
            <person name="Goker M."/>
            <person name="Woyke T."/>
            <person name="Bristow J."/>
            <person name="Eisen J.A."/>
            <person name="Markowitz V."/>
            <person name="Hugenholtz P."/>
            <person name="Kyrpides N.C."/>
            <person name="Klenk H.P."/>
        </authorList>
    </citation>
    <scope>NUCLEOTIDE SEQUENCE [LARGE SCALE GENOMIC DNA]</scope>
    <source>
        <strain evidence="2">ATCC 35584 / DSM 2162 / JCM 9187 / O7/1</strain>
    </source>
</reference>
<dbReference type="KEGG" id="dmu:Desmu_0774"/>
<dbReference type="OrthoDB" id="1018at2157"/>
<sequence>MDAANRFKPVEGYWFTYFTVEELRRQQGCVDITLDIGLSRTRVCVENNRITIGELEASIGDLEPSEPDRIVLLEKSGRIYEVLLHSEKGFYKLKATGENTAPTLEINGIHMHRIQGTDPWHDALVKVRAAKVRRGMSVLDTCMGLGYTAIASLEKDAGFVHTFEVDENVVWIAERNPWSRSLSSGRIRIEIRDVVEGVSTLPSESFGRIIHDPPRFTRSTGELYSLDFYIELYRVLQPGGVLFHYTGEPRRHGAPDILKGIRNRLSRAGFENIFYDPDAQGFVCVKKQ</sequence>
<dbReference type="GeneID" id="10153470"/>
<dbReference type="AlphaFoldDB" id="E8R9A3"/>
<organism evidence="1 2">
    <name type="scientific">Desulfurococcus mucosus (strain ATCC 35584 / DSM 2162 / JCM 9187 / O7/1)</name>
    <dbReference type="NCBI Taxonomy" id="765177"/>
    <lineage>
        <taxon>Archaea</taxon>
        <taxon>Thermoproteota</taxon>
        <taxon>Thermoprotei</taxon>
        <taxon>Desulfurococcales</taxon>
        <taxon>Desulfurococcaceae</taxon>
        <taxon>Desulfurococcus</taxon>
    </lineage>
</organism>
<evidence type="ECO:0000313" key="1">
    <source>
        <dbReference type="EMBL" id="ADV65079.1"/>
    </source>
</evidence>
<dbReference type="STRING" id="765177.Desmu_0774"/>
<dbReference type="GO" id="GO:0032259">
    <property type="term" value="P:methylation"/>
    <property type="evidence" value="ECO:0007669"/>
    <property type="project" value="UniProtKB-KW"/>
</dbReference>
<protein>
    <submittedName>
        <fullName evidence="1">Methyltransferase-like protein</fullName>
    </submittedName>
</protein>
<evidence type="ECO:0000313" key="2">
    <source>
        <dbReference type="Proteomes" id="UP000001068"/>
    </source>
</evidence>